<sequence>MPATPAMWYSTSLVALLESPHIHIAQPPAVARPILLGTGPVDLFSSRFENLFADDAQGVVAGEQVNRDSLKETLLAIQKHWDPSNVKYTNANQDGSSFTMNWCSDKTTDHCQFAATASAIQDNGVQKINSLKLDGDESIFHS</sequence>
<evidence type="ECO:0000313" key="1">
    <source>
        <dbReference type="EMBL" id="KAJ3490935.1"/>
    </source>
</evidence>
<keyword evidence="2" id="KW-1185">Reference proteome</keyword>
<gene>
    <name evidence="1" type="ORF">NLI96_g1067</name>
</gene>
<reference evidence="1" key="1">
    <citation type="submission" date="2022-07" db="EMBL/GenBank/DDBJ databases">
        <title>Genome Sequence of Physisporinus lineatus.</title>
        <authorList>
            <person name="Buettner E."/>
        </authorList>
    </citation>
    <scope>NUCLEOTIDE SEQUENCE</scope>
    <source>
        <strain evidence="1">VT162</strain>
    </source>
</reference>
<dbReference type="Proteomes" id="UP001212997">
    <property type="component" value="Unassembled WGS sequence"/>
</dbReference>
<name>A0AAD5YLE6_9APHY</name>
<dbReference type="AlphaFoldDB" id="A0AAD5YLE6"/>
<dbReference type="EMBL" id="JANAWD010000020">
    <property type="protein sequence ID" value="KAJ3490935.1"/>
    <property type="molecule type" value="Genomic_DNA"/>
</dbReference>
<evidence type="ECO:0000313" key="2">
    <source>
        <dbReference type="Proteomes" id="UP001212997"/>
    </source>
</evidence>
<organism evidence="1 2">
    <name type="scientific">Meripilus lineatus</name>
    <dbReference type="NCBI Taxonomy" id="2056292"/>
    <lineage>
        <taxon>Eukaryota</taxon>
        <taxon>Fungi</taxon>
        <taxon>Dikarya</taxon>
        <taxon>Basidiomycota</taxon>
        <taxon>Agaricomycotina</taxon>
        <taxon>Agaricomycetes</taxon>
        <taxon>Polyporales</taxon>
        <taxon>Meripilaceae</taxon>
        <taxon>Meripilus</taxon>
    </lineage>
</organism>
<comment type="caution">
    <text evidence="1">The sequence shown here is derived from an EMBL/GenBank/DDBJ whole genome shotgun (WGS) entry which is preliminary data.</text>
</comment>
<proteinExistence type="predicted"/>
<protein>
    <submittedName>
        <fullName evidence="1">Uncharacterized protein</fullName>
    </submittedName>
</protein>
<accession>A0AAD5YLE6</accession>